<feature type="transmembrane region" description="Helical" evidence="2">
    <location>
        <begin position="121"/>
        <end position="141"/>
    </location>
</feature>
<dbReference type="PROSITE" id="PS51257">
    <property type="entry name" value="PROKAR_LIPOPROTEIN"/>
    <property type="match status" value="1"/>
</dbReference>
<dbReference type="AlphaFoldDB" id="X0V0V6"/>
<dbReference type="EMBL" id="BARS01015780">
    <property type="protein sequence ID" value="GAF94285.1"/>
    <property type="molecule type" value="Genomic_DNA"/>
</dbReference>
<protein>
    <recommendedName>
        <fullName evidence="4">Lipoprotein</fullName>
    </recommendedName>
</protein>
<feature type="coiled-coil region" evidence="1">
    <location>
        <begin position="165"/>
        <end position="192"/>
    </location>
</feature>
<sequence length="197" mass="20485">MRKVAAILVICAFALGGCTAKWPFQWKASENIKQAQALVEDNLGELVPHVAPAGEPHLKEAQGAARAVTTYVGQPKVRLRPIAPINVAAVAEAQADASKPPPSATNIIDAVADEALPLADLAIQLALIFGGVGGAAAIYGYRKKGKAALDAFRDTVAGIENAKEGGLSQETIDKLENELAKAQDKATKKAVTKAKKG</sequence>
<evidence type="ECO:0000313" key="3">
    <source>
        <dbReference type="EMBL" id="GAF94285.1"/>
    </source>
</evidence>
<proteinExistence type="predicted"/>
<name>X0V0V6_9ZZZZ</name>
<comment type="caution">
    <text evidence="3">The sequence shown here is derived from an EMBL/GenBank/DDBJ whole genome shotgun (WGS) entry which is preliminary data.</text>
</comment>
<keyword evidence="1" id="KW-0175">Coiled coil</keyword>
<reference evidence="3" key="1">
    <citation type="journal article" date="2014" name="Front. Microbiol.">
        <title>High frequency of phylogenetically diverse reductive dehalogenase-homologous genes in deep subseafloor sedimentary metagenomes.</title>
        <authorList>
            <person name="Kawai M."/>
            <person name="Futagami T."/>
            <person name="Toyoda A."/>
            <person name="Takaki Y."/>
            <person name="Nishi S."/>
            <person name="Hori S."/>
            <person name="Arai W."/>
            <person name="Tsubouchi T."/>
            <person name="Morono Y."/>
            <person name="Uchiyama I."/>
            <person name="Ito T."/>
            <person name="Fujiyama A."/>
            <person name="Inagaki F."/>
            <person name="Takami H."/>
        </authorList>
    </citation>
    <scope>NUCLEOTIDE SEQUENCE</scope>
    <source>
        <strain evidence="3">Expedition CK06-06</strain>
    </source>
</reference>
<keyword evidence="2" id="KW-0472">Membrane</keyword>
<accession>X0V0V6</accession>
<evidence type="ECO:0008006" key="4">
    <source>
        <dbReference type="Google" id="ProtNLM"/>
    </source>
</evidence>
<keyword evidence="2" id="KW-1133">Transmembrane helix</keyword>
<evidence type="ECO:0000256" key="2">
    <source>
        <dbReference type="SAM" id="Phobius"/>
    </source>
</evidence>
<organism evidence="3">
    <name type="scientific">marine sediment metagenome</name>
    <dbReference type="NCBI Taxonomy" id="412755"/>
    <lineage>
        <taxon>unclassified sequences</taxon>
        <taxon>metagenomes</taxon>
        <taxon>ecological metagenomes</taxon>
    </lineage>
</organism>
<keyword evidence="2" id="KW-0812">Transmembrane</keyword>
<evidence type="ECO:0000256" key="1">
    <source>
        <dbReference type="SAM" id="Coils"/>
    </source>
</evidence>
<gene>
    <name evidence="3" type="ORF">S01H1_26059</name>
</gene>